<evidence type="ECO:0000256" key="6">
    <source>
        <dbReference type="ARBA" id="ARBA00023136"/>
    </source>
</evidence>
<comment type="caution">
    <text evidence="9">The sequence shown here is derived from an EMBL/GenBank/DDBJ whole genome shotgun (WGS) entry which is preliminary data.</text>
</comment>
<dbReference type="OrthoDB" id="9807778at2"/>
<dbReference type="STRING" id="128403.WA1_34445"/>
<dbReference type="CDD" id="cd04187">
    <property type="entry name" value="DPM1_like_bac"/>
    <property type="match status" value="1"/>
</dbReference>
<dbReference type="EMBL" id="ANNX02000036">
    <property type="protein sequence ID" value="KYC39087.1"/>
    <property type="molecule type" value="Genomic_DNA"/>
</dbReference>
<evidence type="ECO:0000256" key="2">
    <source>
        <dbReference type="ARBA" id="ARBA00022676"/>
    </source>
</evidence>
<keyword evidence="5 7" id="KW-1133">Transmembrane helix</keyword>
<keyword evidence="2" id="KW-0328">Glycosyltransferase</keyword>
<dbReference type="GO" id="GO:0005886">
    <property type="term" value="C:plasma membrane"/>
    <property type="evidence" value="ECO:0007669"/>
    <property type="project" value="TreeGrafter"/>
</dbReference>
<comment type="subcellular location">
    <subcellularLocation>
        <location evidence="1">Membrane</location>
        <topology evidence="1">Multi-pass membrane protein</topology>
    </subcellularLocation>
</comment>
<keyword evidence="4 7" id="KW-0812">Transmembrane</keyword>
<evidence type="ECO:0000313" key="10">
    <source>
        <dbReference type="Proteomes" id="UP000076925"/>
    </source>
</evidence>
<keyword evidence="10" id="KW-1185">Reference proteome</keyword>
<feature type="transmembrane region" description="Helical" evidence="7">
    <location>
        <begin position="265"/>
        <end position="289"/>
    </location>
</feature>
<dbReference type="InterPro" id="IPR029044">
    <property type="entry name" value="Nucleotide-diphossugar_trans"/>
</dbReference>
<evidence type="ECO:0000256" key="1">
    <source>
        <dbReference type="ARBA" id="ARBA00004141"/>
    </source>
</evidence>
<dbReference type="SUPFAM" id="SSF53448">
    <property type="entry name" value="Nucleotide-diphospho-sugar transferases"/>
    <property type="match status" value="1"/>
</dbReference>
<reference evidence="9 10" key="1">
    <citation type="journal article" date="2013" name="Genome Biol. Evol.">
        <title>Genomes of Stigonematalean cyanobacteria (subsection V) and the evolution of oxygenic photosynthesis from prokaryotes to plastids.</title>
        <authorList>
            <person name="Dagan T."/>
            <person name="Roettger M."/>
            <person name="Stucken K."/>
            <person name="Landan G."/>
            <person name="Koch R."/>
            <person name="Major P."/>
            <person name="Gould S.B."/>
            <person name="Goremykin V.V."/>
            <person name="Rippka R."/>
            <person name="Tandeau de Marsac N."/>
            <person name="Gugger M."/>
            <person name="Lockhart P.J."/>
            <person name="Allen J.F."/>
            <person name="Brune I."/>
            <person name="Maus I."/>
            <person name="Puhler A."/>
            <person name="Martin W.F."/>
        </authorList>
    </citation>
    <scope>NUCLEOTIDE SEQUENCE [LARGE SCALE GENOMIC DNA]</scope>
    <source>
        <strain evidence="9 10">PCC 7110</strain>
    </source>
</reference>
<dbReference type="AlphaFoldDB" id="A0A139X304"/>
<organism evidence="9 10">
    <name type="scientific">Scytonema hofmannii PCC 7110</name>
    <dbReference type="NCBI Taxonomy" id="128403"/>
    <lineage>
        <taxon>Bacteria</taxon>
        <taxon>Bacillati</taxon>
        <taxon>Cyanobacteriota</taxon>
        <taxon>Cyanophyceae</taxon>
        <taxon>Nostocales</taxon>
        <taxon>Scytonemataceae</taxon>
        <taxon>Scytonema</taxon>
    </lineage>
</organism>
<evidence type="ECO:0000256" key="4">
    <source>
        <dbReference type="ARBA" id="ARBA00022692"/>
    </source>
</evidence>
<proteinExistence type="predicted"/>
<dbReference type="InterPro" id="IPR050256">
    <property type="entry name" value="Glycosyltransferase_2"/>
</dbReference>
<gene>
    <name evidence="9" type="ORF">WA1_34445</name>
</gene>
<dbReference type="Proteomes" id="UP000076925">
    <property type="component" value="Unassembled WGS sequence"/>
</dbReference>
<evidence type="ECO:0000256" key="5">
    <source>
        <dbReference type="ARBA" id="ARBA00022989"/>
    </source>
</evidence>
<keyword evidence="3 9" id="KW-0808">Transferase</keyword>
<dbReference type="RefSeq" id="WP_017743506.1">
    <property type="nucleotide sequence ID" value="NZ_KQ976354.1"/>
</dbReference>
<evidence type="ECO:0000256" key="3">
    <source>
        <dbReference type="ARBA" id="ARBA00022679"/>
    </source>
</evidence>
<dbReference type="Gene3D" id="3.90.550.10">
    <property type="entry name" value="Spore Coat Polysaccharide Biosynthesis Protein SpsA, Chain A"/>
    <property type="match status" value="1"/>
</dbReference>
<evidence type="ECO:0000313" key="9">
    <source>
        <dbReference type="EMBL" id="KYC39087.1"/>
    </source>
</evidence>
<name>A0A139X304_9CYAN</name>
<dbReference type="InterPro" id="IPR001173">
    <property type="entry name" value="Glyco_trans_2-like"/>
</dbReference>
<feature type="domain" description="Glycosyltransferase 2-like" evidence="8">
    <location>
        <begin position="8"/>
        <end position="167"/>
    </location>
</feature>
<dbReference type="GO" id="GO:0016757">
    <property type="term" value="F:glycosyltransferase activity"/>
    <property type="evidence" value="ECO:0007669"/>
    <property type="project" value="UniProtKB-KW"/>
</dbReference>
<dbReference type="Pfam" id="PF00535">
    <property type="entry name" value="Glycos_transf_2"/>
    <property type="match status" value="1"/>
</dbReference>
<evidence type="ECO:0000259" key="8">
    <source>
        <dbReference type="Pfam" id="PF00535"/>
    </source>
</evidence>
<dbReference type="PANTHER" id="PTHR48090:SF1">
    <property type="entry name" value="PROPHAGE BACTOPRENOL GLUCOSYL TRANSFERASE HOMOLOG"/>
    <property type="match status" value="1"/>
</dbReference>
<sequence>MRNKIKYSIVIPIFNEEEVLPELWHRLSKVLRQLEGFSEVIFVNDGSYDNSLEILKNLCVDNPEIKIINLSRNFGHQCSLSAGIDNACGAAVILMDGDLQDAPEAIFSFVDKWKEGYAVVYAVRQKRKEKLLKRIAFNLFYRFQSLFSTLNLPLYAGIFSLMDRKVILALRSMPERNKYISGLRAYAGFKQTGVLVERGPRYRGEPKVSIVKLFKLAFDGIFSFSTLPLRIATFLGLISSIFAFFLGLIGLYFKFILKQEFLDWAFGLTSTFFIGGVQLLFLGILGEYIGRIYDEVKQRPYYIINEKIGFEEEQ</sequence>
<protein>
    <submittedName>
        <fullName evidence="9">Glycosyltransferase</fullName>
    </submittedName>
</protein>
<feature type="transmembrane region" description="Helical" evidence="7">
    <location>
        <begin position="231"/>
        <end position="253"/>
    </location>
</feature>
<keyword evidence="6 7" id="KW-0472">Membrane</keyword>
<evidence type="ECO:0000256" key="7">
    <source>
        <dbReference type="SAM" id="Phobius"/>
    </source>
</evidence>
<dbReference type="PANTHER" id="PTHR48090">
    <property type="entry name" value="UNDECAPRENYL-PHOSPHATE 4-DEOXY-4-FORMAMIDO-L-ARABINOSE TRANSFERASE-RELATED"/>
    <property type="match status" value="1"/>
</dbReference>
<accession>A0A139X304</accession>